<feature type="domain" description="Methyltransferase type 11" evidence="1">
    <location>
        <begin position="136"/>
        <end position="192"/>
    </location>
</feature>
<evidence type="ECO:0000313" key="2">
    <source>
        <dbReference type="EMBL" id="PYI56391.1"/>
    </source>
</evidence>
<keyword evidence="2" id="KW-0489">Methyltransferase</keyword>
<dbReference type="Gene3D" id="3.40.50.150">
    <property type="entry name" value="Vaccinia Virus protein VP39"/>
    <property type="match status" value="1"/>
</dbReference>
<dbReference type="AlphaFoldDB" id="A0A2V5KA24"/>
<dbReference type="Proteomes" id="UP000247476">
    <property type="component" value="Unassembled WGS sequence"/>
</dbReference>
<accession>A0A2V5KA24</accession>
<evidence type="ECO:0000313" key="3">
    <source>
        <dbReference type="Proteomes" id="UP000247476"/>
    </source>
</evidence>
<keyword evidence="2" id="KW-0808">Transferase</keyword>
<dbReference type="GO" id="GO:0032259">
    <property type="term" value="P:methylation"/>
    <property type="evidence" value="ECO:0007669"/>
    <property type="project" value="UniProtKB-KW"/>
</dbReference>
<evidence type="ECO:0000259" key="1">
    <source>
        <dbReference type="Pfam" id="PF08241"/>
    </source>
</evidence>
<name>A0A2V5KA24_9BACL</name>
<dbReference type="InterPro" id="IPR013216">
    <property type="entry name" value="Methyltransf_11"/>
</dbReference>
<dbReference type="OrthoDB" id="9787807at2"/>
<dbReference type="EMBL" id="QJVJ01000002">
    <property type="protein sequence ID" value="PYI56391.1"/>
    <property type="molecule type" value="Genomic_DNA"/>
</dbReference>
<dbReference type="InterPro" id="IPR029063">
    <property type="entry name" value="SAM-dependent_MTases_sf"/>
</dbReference>
<organism evidence="2 3">
    <name type="scientific">Paenibacillus flagellatus</name>
    <dbReference type="NCBI Taxonomy" id="2211139"/>
    <lineage>
        <taxon>Bacteria</taxon>
        <taxon>Bacillati</taxon>
        <taxon>Bacillota</taxon>
        <taxon>Bacilli</taxon>
        <taxon>Bacillales</taxon>
        <taxon>Paenibacillaceae</taxon>
        <taxon>Paenibacillus</taxon>
    </lineage>
</organism>
<gene>
    <name evidence="2" type="ORF">DLM86_05280</name>
</gene>
<keyword evidence="3" id="KW-1185">Reference proteome</keyword>
<sequence>MSRGECISMNNREHYEQIGVAMTCRGFAEYERMFGLDSASLVGAAVLDVAAGASSFAAEARARGIAVHCADPRYELSPERIREEGLAEIESSSAKLSGLADKFDWSYYGDIGKHRAGRLESLRTFLREYEDPSTRSQYYKADRLPSLPFADDRFDLVLCSHFLFLYRDAFDDAFHRAAMAELLRVCRPGGEVRVYPLLSLRWEPYPALAELLSHLESLGAACELRPSALPFIPGSTELLVVRKK</sequence>
<reference evidence="2 3" key="1">
    <citation type="submission" date="2018-05" db="EMBL/GenBank/DDBJ databases">
        <title>Paenibacillus flagellatus sp. nov., isolated from selenium mineral soil.</title>
        <authorList>
            <person name="Dai X."/>
        </authorList>
    </citation>
    <scope>NUCLEOTIDE SEQUENCE [LARGE SCALE GENOMIC DNA]</scope>
    <source>
        <strain evidence="2 3">DXL2</strain>
    </source>
</reference>
<dbReference type="Pfam" id="PF08241">
    <property type="entry name" value="Methyltransf_11"/>
    <property type="match status" value="1"/>
</dbReference>
<dbReference type="GO" id="GO:0008757">
    <property type="term" value="F:S-adenosylmethionine-dependent methyltransferase activity"/>
    <property type="evidence" value="ECO:0007669"/>
    <property type="project" value="InterPro"/>
</dbReference>
<comment type="caution">
    <text evidence="2">The sequence shown here is derived from an EMBL/GenBank/DDBJ whole genome shotgun (WGS) entry which is preliminary data.</text>
</comment>
<proteinExistence type="predicted"/>
<protein>
    <submittedName>
        <fullName evidence="2">Methylase</fullName>
    </submittedName>
</protein>
<dbReference type="SUPFAM" id="SSF53335">
    <property type="entry name" value="S-adenosyl-L-methionine-dependent methyltransferases"/>
    <property type="match status" value="1"/>
</dbReference>